<reference evidence="12 13" key="1">
    <citation type="submission" date="2024-04" db="EMBL/GenBank/DDBJ databases">
        <authorList>
            <consortium name="Genoscope - CEA"/>
            <person name="William W."/>
        </authorList>
    </citation>
    <scope>NUCLEOTIDE SEQUENCE [LARGE SCALE GENOMIC DNA]</scope>
</reference>
<evidence type="ECO:0000313" key="12">
    <source>
        <dbReference type="EMBL" id="CAL1547237.1"/>
    </source>
</evidence>
<evidence type="ECO:0000256" key="2">
    <source>
        <dbReference type="ARBA" id="ARBA00022475"/>
    </source>
</evidence>
<protein>
    <recommendedName>
        <fullName evidence="11">G-protein coupled receptors family 1 profile domain-containing protein</fullName>
    </recommendedName>
</protein>
<evidence type="ECO:0000256" key="9">
    <source>
        <dbReference type="RuleBase" id="RU000688"/>
    </source>
</evidence>
<evidence type="ECO:0000256" key="4">
    <source>
        <dbReference type="ARBA" id="ARBA00022989"/>
    </source>
</evidence>
<gene>
    <name evidence="12" type="ORF">GSLYS_00020562001</name>
</gene>
<dbReference type="PRINTS" id="PR00237">
    <property type="entry name" value="GPCRRHODOPSN"/>
</dbReference>
<evidence type="ECO:0000256" key="10">
    <source>
        <dbReference type="SAM" id="Phobius"/>
    </source>
</evidence>
<dbReference type="PROSITE" id="PS00237">
    <property type="entry name" value="G_PROTEIN_RECEP_F1_1"/>
    <property type="match status" value="1"/>
</dbReference>
<feature type="transmembrane region" description="Helical" evidence="10">
    <location>
        <begin position="182"/>
        <end position="205"/>
    </location>
</feature>
<dbReference type="Gene3D" id="1.20.1070.10">
    <property type="entry name" value="Rhodopsin 7-helix transmembrane proteins"/>
    <property type="match status" value="1"/>
</dbReference>
<keyword evidence="4 10" id="KW-1133">Transmembrane helix</keyword>
<dbReference type="CDD" id="cd00637">
    <property type="entry name" value="7tm_classA_rhodopsin-like"/>
    <property type="match status" value="1"/>
</dbReference>
<dbReference type="AlphaFoldDB" id="A0AAV2IN09"/>
<feature type="transmembrane region" description="Helical" evidence="10">
    <location>
        <begin position="272"/>
        <end position="294"/>
    </location>
</feature>
<evidence type="ECO:0000256" key="5">
    <source>
        <dbReference type="ARBA" id="ARBA00023040"/>
    </source>
</evidence>
<keyword evidence="5 9" id="KW-0297">G-protein coupled receptor</keyword>
<keyword evidence="13" id="KW-1185">Reference proteome</keyword>
<keyword evidence="8 9" id="KW-0807">Transducer</keyword>
<feature type="transmembrane region" description="Helical" evidence="10">
    <location>
        <begin position="59"/>
        <end position="81"/>
    </location>
</feature>
<evidence type="ECO:0000313" key="13">
    <source>
        <dbReference type="Proteomes" id="UP001497497"/>
    </source>
</evidence>
<feature type="transmembrane region" description="Helical" evidence="10">
    <location>
        <begin position="24"/>
        <end position="47"/>
    </location>
</feature>
<evidence type="ECO:0000256" key="6">
    <source>
        <dbReference type="ARBA" id="ARBA00023136"/>
    </source>
</evidence>
<feature type="transmembrane region" description="Helical" evidence="10">
    <location>
        <begin position="241"/>
        <end position="266"/>
    </location>
</feature>
<proteinExistence type="inferred from homology"/>
<feature type="domain" description="G-protein coupled receptors family 1 profile" evidence="11">
    <location>
        <begin position="38"/>
        <end position="291"/>
    </location>
</feature>
<comment type="similarity">
    <text evidence="9">Belongs to the G-protein coupled receptor 1 family.</text>
</comment>
<evidence type="ECO:0000256" key="8">
    <source>
        <dbReference type="ARBA" id="ARBA00023224"/>
    </source>
</evidence>
<evidence type="ECO:0000256" key="7">
    <source>
        <dbReference type="ARBA" id="ARBA00023170"/>
    </source>
</evidence>
<dbReference type="InterPro" id="IPR000276">
    <property type="entry name" value="GPCR_Rhodpsn"/>
</dbReference>
<comment type="subcellular location">
    <subcellularLocation>
        <location evidence="1">Cell membrane</location>
        <topology evidence="1">Multi-pass membrane protein</topology>
    </subcellularLocation>
</comment>
<name>A0AAV2IN09_LYMST</name>
<dbReference type="Pfam" id="PF00001">
    <property type="entry name" value="7tm_1"/>
    <property type="match status" value="1"/>
</dbReference>
<feature type="non-terminal residue" evidence="12">
    <location>
        <position position="1"/>
    </location>
</feature>
<keyword evidence="7 9" id="KW-0675">Receptor</keyword>
<keyword evidence="2" id="KW-1003">Cell membrane</keyword>
<dbReference type="PROSITE" id="PS50262">
    <property type="entry name" value="G_PROTEIN_RECEP_F1_2"/>
    <property type="match status" value="1"/>
</dbReference>
<keyword evidence="6 10" id="KW-0472">Membrane</keyword>
<comment type="caution">
    <text evidence="12">The sequence shown here is derived from an EMBL/GenBank/DDBJ whole genome shotgun (WGS) entry which is preliminary data.</text>
</comment>
<evidence type="ECO:0000259" key="11">
    <source>
        <dbReference type="PROSITE" id="PS50262"/>
    </source>
</evidence>
<dbReference type="InterPro" id="IPR050569">
    <property type="entry name" value="TAAR"/>
</dbReference>
<feature type="transmembrane region" description="Helical" evidence="10">
    <location>
        <begin position="93"/>
        <end position="120"/>
    </location>
</feature>
<evidence type="ECO:0000256" key="3">
    <source>
        <dbReference type="ARBA" id="ARBA00022692"/>
    </source>
</evidence>
<dbReference type="SUPFAM" id="SSF81321">
    <property type="entry name" value="Family A G protein-coupled receptor-like"/>
    <property type="match status" value="1"/>
</dbReference>
<evidence type="ECO:0000256" key="1">
    <source>
        <dbReference type="ARBA" id="ARBA00004651"/>
    </source>
</evidence>
<accession>A0AAV2IN09</accession>
<dbReference type="GO" id="GO:0005886">
    <property type="term" value="C:plasma membrane"/>
    <property type="evidence" value="ECO:0007669"/>
    <property type="project" value="UniProtKB-SubCell"/>
</dbReference>
<dbReference type="PANTHER" id="PTHR24249">
    <property type="entry name" value="HISTAMINE RECEPTOR-RELATED G-PROTEIN COUPLED RECEPTOR"/>
    <property type="match status" value="1"/>
</dbReference>
<dbReference type="InterPro" id="IPR017452">
    <property type="entry name" value="GPCR_Rhodpsn_7TM"/>
</dbReference>
<sequence>NCYKNSTTQNCTELSLVTLVDVSLFIFACLLAAFICAGNALAICAIWKTPSLRTLPNMYVASLAFADFVVGLGCVLLALFLLPPTRVALFFRYINLCVLMQGLNLGMTAVSVCHMALISVDRFLYITRPYLYDRVLKPRRAVVVLAAIWLFGVVYSFLPQFIYKPYGPQPLCDVTLVLPIGYLFYSSSSIYFSLVVVIMAMYSVILHTAFRQQKAITAITHNIAGINGELFVRTSLRSVKFFIIVFGVFFICLTPVVCCMAVDYYVNVPGDIYRLLNLLALTNSGMNFVIFAVLKKQFRWA</sequence>
<feature type="transmembrane region" description="Helical" evidence="10">
    <location>
        <begin position="141"/>
        <end position="162"/>
    </location>
</feature>
<keyword evidence="3 9" id="KW-0812">Transmembrane</keyword>
<organism evidence="12 13">
    <name type="scientific">Lymnaea stagnalis</name>
    <name type="common">Great pond snail</name>
    <name type="synonym">Helix stagnalis</name>
    <dbReference type="NCBI Taxonomy" id="6523"/>
    <lineage>
        <taxon>Eukaryota</taxon>
        <taxon>Metazoa</taxon>
        <taxon>Spiralia</taxon>
        <taxon>Lophotrochozoa</taxon>
        <taxon>Mollusca</taxon>
        <taxon>Gastropoda</taxon>
        <taxon>Heterobranchia</taxon>
        <taxon>Euthyneura</taxon>
        <taxon>Panpulmonata</taxon>
        <taxon>Hygrophila</taxon>
        <taxon>Lymnaeoidea</taxon>
        <taxon>Lymnaeidae</taxon>
        <taxon>Lymnaea</taxon>
    </lineage>
</organism>
<feature type="non-terminal residue" evidence="12">
    <location>
        <position position="301"/>
    </location>
</feature>
<dbReference type="Proteomes" id="UP001497497">
    <property type="component" value="Unassembled WGS sequence"/>
</dbReference>
<dbReference type="PANTHER" id="PTHR24249:SF372">
    <property type="entry name" value="G-PROTEIN COUPLED RECEPTORS FAMILY 1 PROFILE DOMAIN-CONTAINING PROTEIN"/>
    <property type="match status" value="1"/>
</dbReference>
<dbReference type="SMART" id="SM01381">
    <property type="entry name" value="7TM_GPCR_Srsx"/>
    <property type="match status" value="1"/>
</dbReference>
<dbReference type="GO" id="GO:0004930">
    <property type="term" value="F:G protein-coupled receptor activity"/>
    <property type="evidence" value="ECO:0007669"/>
    <property type="project" value="UniProtKB-KW"/>
</dbReference>
<dbReference type="EMBL" id="CAXITT010000927">
    <property type="protein sequence ID" value="CAL1547237.1"/>
    <property type="molecule type" value="Genomic_DNA"/>
</dbReference>